<dbReference type="Proteomes" id="UP000607559">
    <property type="component" value="Unassembled WGS sequence"/>
</dbReference>
<dbReference type="AlphaFoldDB" id="A0A8J2UG30"/>
<organism evidence="1 2">
    <name type="scientific">Puia dinghuensis</name>
    <dbReference type="NCBI Taxonomy" id="1792502"/>
    <lineage>
        <taxon>Bacteria</taxon>
        <taxon>Pseudomonadati</taxon>
        <taxon>Bacteroidota</taxon>
        <taxon>Chitinophagia</taxon>
        <taxon>Chitinophagales</taxon>
        <taxon>Chitinophagaceae</taxon>
        <taxon>Puia</taxon>
    </lineage>
</organism>
<sequence>MEQKQHWQKPDGTRIAVPIEDEIRTVLVREKKMGNSLKVCIGTDSQVKGSLVAQIKWFNKK</sequence>
<name>A0A8J2UG30_9BACT</name>
<gene>
    <name evidence="1" type="ORF">GCM10011511_40750</name>
</gene>
<keyword evidence="2" id="KW-1185">Reference proteome</keyword>
<protein>
    <submittedName>
        <fullName evidence="1">Uncharacterized protein</fullName>
    </submittedName>
</protein>
<evidence type="ECO:0000313" key="2">
    <source>
        <dbReference type="Proteomes" id="UP000607559"/>
    </source>
</evidence>
<accession>A0A8J2UG30</accession>
<reference evidence="1" key="1">
    <citation type="journal article" date="2014" name="Int. J. Syst. Evol. Microbiol.">
        <title>Complete genome sequence of Corynebacterium casei LMG S-19264T (=DSM 44701T), isolated from a smear-ripened cheese.</title>
        <authorList>
            <consortium name="US DOE Joint Genome Institute (JGI-PGF)"/>
            <person name="Walter F."/>
            <person name="Albersmeier A."/>
            <person name="Kalinowski J."/>
            <person name="Ruckert C."/>
        </authorList>
    </citation>
    <scope>NUCLEOTIDE SEQUENCE</scope>
    <source>
        <strain evidence="1">CGMCC 1.15448</strain>
    </source>
</reference>
<dbReference type="EMBL" id="BMJC01000004">
    <property type="protein sequence ID" value="GGB12948.1"/>
    <property type="molecule type" value="Genomic_DNA"/>
</dbReference>
<reference evidence="1" key="2">
    <citation type="submission" date="2020-09" db="EMBL/GenBank/DDBJ databases">
        <authorList>
            <person name="Sun Q."/>
            <person name="Zhou Y."/>
        </authorList>
    </citation>
    <scope>NUCLEOTIDE SEQUENCE</scope>
    <source>
        <strain evidence="1">CGMCC 1.15448</strain>
    </source>
</reference>
<dbReference type="RefSeq" id="WP_188935146.1">
    <property type="nucleotide sequence ID" value="NZ_BMJC01000004.1"/>
</dbReference>
<proteinExistence type="predicted"/>
<comment type="caution">
    <text evidence="1">The sequence shown here is derived from an EMBL/GenBank/DDBJ whole genome shotgun (WGS) entry which is preliminary data.</text>
</comment>
<evidence type="ECO:0000313" key="1">
    <source>
        <dbReference type="EMBL" id="GGB12948.1"/>
    </source>
</evidence>